<evidence type="ECO:0000313" key="1">
    <source>
        <dbReference type="EMBL" id="SEQ52513.1"/>
    </source>
</evidence>
<evidence type="ECO:0000313" key="2">
    <source>
        <dbReference type="Proteomes" id="UP000181998"/>
    </source>
</evidence>
<organism evidence="1 2">
    <name type="scientific">Nitrosomonas ureae</name>
    <dbReference type="NCBI Taxonomy" id="44577"/>
    <lineage>
        <taxon>Bacteria</taxon>
        <taxon>Pseudomonadati</taxon>
        <taxon>Pseudomonadota</taxon>
        <taxon>Betaproteobacteria</taxon>
        <taxon>Nitrosomonadales</taxon>
        <taxon>Nitrosomonadaceae</taxon>
        <taxon>Nitrosomonas</taxon>
    </lineage>
</organism>
<gene>
    <name evidence="1" type="ORF">SAMN05421510_10739</name>
</gene>
<reference evidence="1 2" key="1">
    <citation type="submission" date="2016-10" db="EMBL/GenBank/DDBJ databases">
        <authorList>
            <person name="de Groot N.N."/>
        </authorList>
    </citation>
    <scope>NUCLEOTIDE SEQUENCE [LARGE SCALE GENOMIC DNA]</scope>
    <source>
        <strain evidence="1 2">Nm9</strain>
    </source>
</reference>
<dbReference type="AlphaFoldDB" id="A0A1H9GR53"/>
<protein>
    <submittedName>
        <fullName evidence="1">Uncharacterized protein</fullName>
    </submittedName>
</protein>
<name>A0A1H9GR53_9PROT</name>
<dbReference type="EMBL" id="FOFX01000073">
    <property type="protein sequence ID" value="SEQ52513.1"/>
    <property type="molecule type" value="Genomic_DNA"/>
</dbReference>
<sequence>MVIGSCQFQNRVMCSSIVVRYAVIEPLAQVSVGMITVWM</sequence>
<proteinExistence type="predicted"/>
<dbReference type="Proteomes" id="UP000181998">
    <property type="component" value="Unassembled WGS sequence"/>
</dbReference>
<accession>A0A1H9GR53</accession>